<evidence type="ECO:0000313" key="3">
    <source>
        <dbReference type="Proteomes" id="UP000305948"/>
    </source>
</evidence>
<keyword evidence="1" id="KW-0472">Membrane</keyword>
<gene>
    <name evidence="2" type="ORF">OE88DRAFT_1370424</name>
</gene>
<accession>A0A5C3N4L1</accession>
<dbReference type="AlphaFoldDB" id="A0A5C3N4L1"/>
<keyword evidence="1" id="KW-0812">Transmembrane</keyword>
<evidence type="ECO:0000256" key="1">
    <source>
        <dbReference type="SAM" id="Phobius"/>
    </source>
</evidence>
<keyword evidence="1" id="KW-1133">Transmembrane helix</keyword>
<dbReference type="STRING" id="5364.A0A5C3N4L1"/>
<keyword evidence="3" id="KW-1185">Reference proteome</keyword>
<organism evidence="2 3">
    <name type="scientific">Heliocybe sulcata</name>
    <dbReference type="NCBI Taxonomy" id="5364"/>
    <lineage>
        <taxon>Eukaryota</taxon>
        <taxon>Fungi</taxon>
        <taxon>Dikarya</taxon>
        <taxon>Basidiomycota</taxon>
        <taxon>Agaricomycotina</taxon>
        <taxon>Agaricomycetes</taxon>
        <taxon>Gloeophyllales</taxon>
        <taxon>Gloeophyllaceae</taxon>
        <taxon>Heliocybe</taxon>
    </lineage>
</organism>
<dbReference type="Proteomes" id="UP000305948">
    <property type="component" value="Unassembled WGS sequence"/>
</dbReference>
<feature type="transmembrane region" description="Helical" evidence="1">
    <location>
        <begin position="43"/>
        <end position="60"/>
    </location>
</feature>
<evidence type="ECO:0000313" key="2">
    <source>
        <dbReference type="EMBL" id="TFK52203.1"/>
    </source>
</evidence>
<sequence length="142" mass="15160">MASRLATKSFARVASASRSRVAPARRTMASVPHTASKGSDTPWIAGSALVFGGTAIYLLAPKASSRRGRLPSSSHRTIWSRDGELGVVEPGKLVCCVFRRRTRIMQTLLLYSKPLSLSSHSASFASIMRWAVRGQKVGGSGG</sequence>
<proteinExistence type="predicted"/>
<protein>
    <submittedName>
        <fullName evidence="2">Uncharacterized protein</fullName>
    </submittedName>
</protein>
<reference evidence="2 3" key="1">
    <citation type="journal article" date="2019" name="Nat. Ecol. Evol.">
        <title>Megaphylogeny resolves global patterns of mushroom evolution.</title>
        <authorList>
            <person name="Varga T."/>
            <person name="Krizsan K."/>
            <person name="Foldi C."/>
            <person name="Dima B."/>
            <person name="Sanchez-Garcia M."/>
            <person name="Sanchez-Ramirez S."/>
            <person name="Szollosi G.J."/>
            <person name="Szarkandi J.G."/>
            <person name="Papp V."/>
            <person name="Albert L."/>
            <person name="Andreopoulos W."/>
            <person name="Angelini C."/>
            <person name="Antonin V."/>
            <person name="Barry K.W."/>
            <person name="Bougher N.L."/>
            <person name="Buchanan P."/>
            <person name="Buyck B."/>
            <person name="Bense V."/>
            <person name="Catcheside P."/>
            <person name="Chovatia M."/>
            <person name="Cooper J."/>
            <person name="Damon W."/>
            <person name="Desjardin D."/>
            <person name="Finy P."/>
            <person name="Geml J."/>
            <person name="Haridas S."/>
            <person name="Hughes K."/>
            <person name="Justo A."/>
            <person name="Karasinski D."/>
            <person name="Kautmanova I."/>
            <person name="Kiss B."/>
            <person name="Kocsube S."/>
            <person name="Kotiranta H."/>
            <person name="LaButti K.M."/>
            <person name="Lechner B.E."/>
            <person name="Liimatainen K."/>
            <person name="Lipzen A."/>
            <person name="Lukacs Z."/>
            <person name="Mihaltcheva S."/>
            <person name="Morgado L.N."/>
            <person name="Niskanen T."/>
            <person name="Noordeloos M.E."/>
            <person name="Ohm R.A."/>
            <person name="Ortiz-Santana B."/>
            <person name="Ovrebo C."/>
            <person name="Racz N."/>
            <person name="Riley R."/>
            <person name="Savchenko A."/>
            <person name="Shiryaev A."/>
            <person name="Soop K."/>
            <person name="Spirin V."/>
            <person name="Szebenyi C."/>
            <person name="Tomsovsky M."/>
            <person name="Tulloss R.E."/>
            <person name="Uehling J."/>
            <person name="Grigoriev I.V."/>
            <person name="Vagvolgyi C."/>
            <person name="Papp T."/>
            <person name="Martin F.M."/>
            <person name="Miettinen O."/>
            <person name="Hibbett D.S."/>
            <person name="Nagy L.G."/>
        </authorList>
    </citation>
    <scope>NUCLEOTIDE SEQUENCE [LARGE SCALE GENOMIC DNA]</scope>
    <source>
        <strain evidence="2 3">OMC1185</strain>
    </source>
</reference>
<name>A0A5C3N4L1_9AGAM</name>
<dbReference type="OrthoDB" id="4590707at2759"/>
<dbReference type="EMBL" id="ML213509">
    <property type="protein sequence ID" value="TFK52203.1"/>
    <property type="molecule type" value="Genomic_DNA"/>
</dbReference>